<dbReference type="InterPro" id="IPR002328">
    <property type="entry name" value="ADH_Zn_CS"/>
</dbReference>
<evidence type="ECO:0000256" key="2">
    <source>
        <dbReference type="ARBA" id="ARBA00008072"/>
    </source>
</evidence>
<dbReference type="Gene3D" id="3.90.180.10">
    <property type="entry name" value="Medium-chain alcohol dehydrogenases, catalytic domain"/>
    <property type="match status" value="1"/>
</dbReference>
<evidence type="ECO:0000256" key="6">
    <source>
        <dbReference type="RuleBase" id="RU361277"/>
    </source>
</evidence>
<evidence type="ECO:0000256" key="3">
    <source>
        <dbReference type="ARBA" id="ARBA00022723"/>
    </source>
</evidence>
<dbReference type="GO" id="GO:0008270">
    <property type="term" value="F:zinc ion binding"/>
    <property type="evidence" value="ECO:0007669"/>
    <property type="project" value="InterPro"/>
</dbReference>
<organism evidence="8 9">
    <name type="scientific">Cochliobolus sativus</name>
    <name type="common">Common root rot and spot blotch fungus</name>
    <name type="synonym">Bipolaris sorokiniana</name>
    <dbReference type="NCBI Taxonomy" id="45130"/>
    <lineage>
        <taxon>Eukaryota</taxon>
        <taxon>Fungi</taxon>
        <taxon>Dikarya</taxon>
        <taxon>Ascomycota</taxon>
        <taxon>Pezizomycotina</taxon>
        <taxon>Dothideomycetes</taxon>
        <taxon>Pleosporomycetidae</taxon>
        <taxon>Pleosporales</taxon>
        <taxon>Pleosporineae</taxon>
        <taxon>Pleosporaceae</taxon>
        <taxon>Bipolaris</taxon>
    </lineage>
</organism>
<keyword evidence="5" id="KW-0560">Oxidoreductase</keyword>
<dbReference type="InterPro" id="IPR013149">
    <property type="entry name" value="ADH-like_C"/>
</dbReference>
<dbReference type="Proteomes" id="UP000624244">
    <property type="component" value="Unassembled WGS sequence"/>
</dbReference>
<dbReference type="SUPFAM" id="SSF50129">
    <property type="entry name" value="GroES-like"/>
    <property type="match status" value="1"/>
</dbReference>
<keyword evidence="3 6" id="KW-0479">Metal-binding</keyword>
<evidence type="ECO:0000313" key="9">
    <source>
        <dbReference type="Proteomes" id="UP000624244"/>
    </source>
</evidence>
<evidence type="ECO:0000256" key="4">
    <source>
        <dbReference type="ARBA" id="ARBA00022833"/>
    </source>
</evidence>
<reference evidence="8" key="1">
    <citation type="submission" date="2019-11" db="EMBL/GenBank/DDBJ databases">
        <title>Bipolaris sorokiniana Genome sequencing.</title>
        <authorList>
            <person name="Wang H."/>
        </authorList>
    </citation>
    <scope>NUCLEOTIDE SEQUENCE</scope>
</reference>
<dbReference type="CDD" id="cd08254">
    <property type="entry name" value="hydroxyacyl_CoA_DH"/>
    <property type="match status" value="1"/>
</dbReference>
<evidence type="ECO:0000256" key="5">
    <source>
        <dbReference type="ARBA" id="ARBA00023002"/>
    </source>
</evidence>
<dbReference type="Pfam" id="PF00107">
    <property type="entry name" value="ADH_zinc_N"/>
    <property type="match status" value="1"/>
</dbReference>
<dbReference type="SMART" id="SM00829">
    <property type="entry name" value="PKS_ER"/>
    <property type="match status" value="1"/>
</dbReference>
<comment type="cofactor">
    <cofactor evidence="1 6">
        <name>Zn(2+)</name>
        <dbReference type="ChEBI" id="CHEBI:29105"/>
    </cofactor>
</comment>
<dbReference type="Pfam" id="PF08240">
    <property type="entry name" value="ADH_N"/>
    <property type="match status" value="1"/>
</dbReference>
<dbReference type="Gene3D" id="3.40.50.720">
    <property type="entry name" value="NAD(P)-binding Rossmann-like Domain"/>
    <property type="match status" value="1"/>
</dbReference>
<comment type="similarity">
    <text evidence="2 6">Belongs to the zinc-containing alcohol dehydrogenase family.</text>
</comment>
<comment type="caution">
    <text evidence="8">The sequence shown here is derived from an EMBL/GenBank/DDBJ whole genome shotgun (WGS) entry which is preliminary data.</text>
</comment>
<keyword evidence="4 6" id="KW-0862">Zinc</keyword>
<dbReference type="PANTHER" id="PTHR42940:SF8">
    <property type="entry name" value="VACUOLAR PROTEIN SORTING-ASSOCIATED PROTEIN 11"/>
    <property type="match status" value="1"/>
</dbReference>
<dbReference type="InterPro" id="IPR013154">
    <property type="entry name" value="ADH-like_N"/>
</dbReference>
<sequence>MAEACWEFCTSMYNIFFGDRLFIAIQRTYKVKLTAIRVRVEVDVPQAPEDGLLVKIHAAGVCHSDITLLEMEPQPPNHLKKYTLGHEGCGEVISVGSAASKFVPGDIVAILSIPGCGKHTCPECTRGLEALCQTGERYGIGYHGSFAPYVAVRERAAVKLPSGLSPVLGAVVTDAVLTAYGATVERANVKKSDTVLLFGLGGLGFNALQIILSIGARVIVADNRQEVLDEAVKFGVKAKNVVPPGTSAAEFVTRNKLVIDKTVDFVGVSDTFRAAIDSVRIGGTVVVVGLINPHLSFNSRPAILKAVDILFTFGGSYTSLEASLDLVTKEIVKPQVVTRGMHELPQALEDLHHGKVKSRVVLVPEILA</sequence>
<dbReference type="InterPro" id="IPR020843">
    <property type="entry name" value="ER"/>
</dbReference>
<gene>
    <name evidence="8" type="ORF">GGP41_001334</name>
</gene>
<evidence type="ECO:0000313" key="8">
    <source>
        <dbReference type="EMBL" id="KAF5845217.1"/>
    </source>
</evidence>
<dbReference type="InterPro" id="IPR036291">
    <property type="entry name" value="NAD(P)-bd_dom_sf"/>
</dbReference>
<dbReference type="EMBL" id="WNKQ01000020">
    <property type="protein sequence ID" value="KAF5845217.1"/>
    <property type="molecule type" value="Genomic_DNA"/>
</dbReference>
<dbReference type="SUPFAM" id="SSF51735">
    <property type="entry name" value="NAD(P)-binding Rossmann-fold domains"/>
    <property type="match status" value="1"/>
</dbReference>
<protein>
    <recommendedName>
        <fullName evidence="7">Enoyl reductase (ER) domain-containing protein</fullName>
    </recommendedName>
</protein>
<evidence type="ECO:0000256" key="1">
    <source>
        <dbReference type="ARBA" id="ARBA00001947"/>
    </source>
</evidence>
<feature type="domain" description="Enoyl reductase (ER)" evidence="7">
    <location>
        <begin position="33"/>
        <end position="362"/>
    </location>
</feature>
<dbReference type="PANTHER" id="PTHR42940">
    <property type="entry name" value="ALCOHOL DEHYDROGENASE 1-RELATED"/>
    <property type="match status" value="1"/>
</dbReference>
<name>A0A8H5Z9F3_COCSA</name>
<evidence type="ECO:0000259" key="7">
    <source>
        <dbReference type="SMART" id="SM00829"/>
    </source>
</evidence>
<accession>A0A8H5Z9F3</accession>
<proteinExistence type="inferred from homology"/>
<dbReference type="AlphaFoldDB" id="A0A8H5Z9F3"/>
<dbReference type="PROSITE" id="PS00059">
    <property type="entry name" value="ADH_ZINC"/>
    <property type="match status" value="1"/>
</dbReference>
<dbReference type="InterPro" id="IPR011032">
    <property type="entry name" value="GroES-like_sf"/>
</dbReference>
<dbReference type="GO" id="GO:0016491">
    <property type="term" value="F:oxidoreductase activity"/>
    <property type="evidence" value="ECO:0007669"/>
    <property type="project" value="UniProtKB-KW"/>
</dbReference>